<dbReference type="PROSITE" id="PS50044">
    <property type="entry name" value="SIGMA54_3"/>
    <property type="match status" value="1"/>
</dbReference>
<dbReference type="PIRSF" id="PIRSF000774">
    <property type="entry name" value="RpoN"/>
    <property type="match status" value="1"/>
</dbReference>
<feature type="domain" description="RNA polymerase sigma factor 54 core-binding" evidence="12">
    <location>
        <begin position="107"/>
        <end position="295"/>
    </location>
</feature>
<evidence type="ECO:0000256" key="9">
    <source>
        <dbReference type="ARBA" id="ARBA00023163"/>
    </source>
</evidence>
<evidence type="ECO:0000256" key="7">
    <source>
        <dbReference type="ARBA" id="ARBA00023082"/>
    </source>
</evidence>
<comment type="caution">
    <text evidence="13">The sequence shown here is derived from an EMBL/GenBank/DDBJ whole genome shotgun (WGS) entry which is preliminary data.</text>
</comment>
<keyword evidence="14" id="KW-1185">Reference proteome</keyword>
<dbReference type="Pfam" id="PF04963">
    <property type="entry name" value="Sigma54_CBD"/>
    <property type="match status" value="1"/>
</dbReference>
<dbReference type="NCBIfam" id="TIGR02395">
    <property type="entry name" value="rpoN_sigma"/>
    <property type="match status" value="1"/>
</dbReference>
<reference evidence="13 14" key="1">
    <citation type="submission" date="2018-08" db="EMBL/GenBank/DDBJ databases">
        <title>Wenzhouxiangella salilacus sp. nov., a novel bacterium isolated from a saline lake in Xinjiang Province, China.</title>
        <authorList>
            <person name="Han S."/>
        </authorList>
    </citation>
    <scope>NUCLEOTIDE SEQUENCE [LARGE SCALE GENOMIC DNA]</scope>
    <source>
        <strain evidence="13 14">XDB06</strain>
    </source>
</reference>
<dbReference type="GO" id="GO:0003677">
    <property type="term" value="F:DNA binding"/>
    <property type="evidence" value="ECO:0007669"/>
    <property type="project" value="UniProtKB-KW"/>
</dbReference>
<dbReference type="OrthoDB" id="9814402at2"/>
<evidence type="ECO:0000256" key="4">
    <source>
        <dbReference type="ARBA" id="ARBA00022679"/>
    </source>
</evidence>
<organism evidence="13 14">
    <name type="scientific">Wenzhouxiangella sediminis</name>
    <dbReference type="NCBI Taxonomy" id="1792836"/>
    <lineage>
        <taxon>Bacteria</taxon>
        <taxon>Pseudomonadati</taxon>
        <taxon>Pseudomonadota</taxon>
        <taxon>Gammaproteobacteria</taxon>
        <taxon>Chromatiales</taxon>
        <taxon>Wenzhouxiangellaceae</taxon>
        <taxon>Wenzhouxiangella</taxon>
    </lineage>
</organism>
<dbReference type="PRINTS" id="PR00045">
    <property type="entry name" value="SIGMA54FCT"/>
</dbReference>
<accession>A0A3E1K4Z2</accession>
<evidence type="ECO:0000256" key="8">
    <source>
        <dbReference type="ARBA" id="ARBA00023125"/>
    </source>
</evidence>
<evidence type="ECO:0000256" key="5">
    <source>
        <dbReference type="ARBA" id="ARBA00022695"/>
    </source>
</evidence>
<dbReference type="Proteomes" id="UP000260351">
    <property type="component" value="Unassembled WGS sequence"/>
</dbReference>
<evidence type="ECO:0000256" key="10">
    <source>
        <dbReference type="PIRNR" id="PIRNR000774"/>
    </source>
</evidence>
<dbReference type="PROSITE" id="PS00718">
    <property type="entry name" value="SIGMA54_2"/>
    <property type="match status" value="1"/>
</dbReference>
<dbReference type="GO" id="GO:0001216">
    <property type="term" value="F:DNA-binding transcription activator activity"/>
    <property type="evidence" value="ECO:0007669"/>
    <property type="project" value="InterPro"/>
</dbReference>
<keyword evidence="9 10" id="KW-0804">Transcription</keyword>
<name>A0A3E1K4Z2_9GAMM</name>
<keyword evidence="5 10" id="KW-0548">Nucleotidyltransferase</keyword>
<evidence type="ECO:0000313" key="14">
    <source>
        <dbReference type="Proteomes" id="UP000260351"/>
    </source>
</evidence>
<dbReference type="Pfam" id="PF00309">
    <property type="entry name" value="Sigma54_AID"/>
    <property type="match status" value="1"/>
</dbReference>
<keyword evidence="7 10" id="KW-0731">Sigma factor</keyword>
<dbReference type="GO" id="GO:0006352">
    <property type="term" value="P:DNA-templated transcription initiation"/>
    <property type="evidence" value="ECO:0007669"/>
    <property type="project" value="InterPro"/>
</dbReference>
<dbReference type="EMBL" id="QUZK01000052">
    <property type="protein sequence ID" value="RFF29113.1"/>
    <property type="molecule type" value="Genomic_DNA"/>
</dbReference>
<keyword evidence="3 10" id="KW-0240">DNA-directed RNA polymerase</keyword>
<evidence type="ECO:0000256" key="2">
    <source>
        <dbReference type="ARBA" id="ARBA00019942"/>
    </source>
</evidence>
<dbReference type="InterPro" id="IPR000394">
    <property type="entry name" value="RNA_pol_sigma_54"/>
</dbReference>
<sequence>MKQGASLQLKLGQKLKLAPQLRQAIALLQLNRVELRQTIREALNTNPLLERADEPLGESGEDAGGDEFEGDLEVDYGDDYGFDDLPEGYSVSSGPAPNYDDFVSDRADESLQHHLLWQVNLAGFSETDEAIARAIIYALDEDGYLHDDLATLRASLAPEYLVSIEEVAAVLERIQHFEPIGVASRSVGESLLVQLKAMPSNTPALGLACHLVERHLEELGKQDIRALVRATGMGEKEIHAALEVIRRCNPHPCSRFGRDDENYIVPDVYVHPAEDGWRVTLNPDNDPGLQLNDMYVKLAKQARGEDKKYLSDRLQEARWLISGLEMRNQTLQAVTRAIVERQHGFFSEGETGLRPLLQREVAETIGVHESTVSRATTEKYAHTPRGTFELKYFFSVGIDTQDGQQVAATAVKARVRRLIGEEMPGKPLSDQALADRLSESGIKLARRTVAKYREQLGIPGSAQRRRAARLQTG</sequence>
<dbReference type="RefSeq" id="WP_116651919.1">
    <property type="nucleotide sequence ID" value="NZ_QUZK01000052.1"/>
</dbReference>
<evidence type="ECO:0000259" key="11">
    <source>
        <dbReference type="Pfam" id="PF04552"/>
    </source>
</evidence>
<protein>
    <recommendedName>
        <fullName evidence="2 10">RNA polymerase sigma-54 factor</fullName>
    </recommendedName>
</protein>
<dbReference type="InterPro" id="IPR007046">
    <property type="entry name" value="RNA_pol_sigma_54_core-bd"/>
</dbReference>
<dbReference type="InterPro" id="IPR038709">
    <property type="entry name" value="RpoN_core-bd_sf"/>
</dbReference>
<comment type="similarity">
    <text evidence="1 10">Belongs to the sigma-54 factor family.</text>
</comment>
<keyword evidence="4 10" id="KW-0808">Transferase</keyword>
<evidence type="ECO:0000256" key="1">
    <source>
        <dbReference type="ARBA" id="ARBA00008798"/>
    </source>
</evidence>
<comment type="function">
    <text evidence="10">Sigma factors are initiation factors that promote the attachment of RNA polymerase to specific initiation sites and are then released.</text>
</comment>
<dbReference type="PANTHER" id="PTHR32248:SF4">
    <property type="entry name" value="RNA POLYMERASE SIGMA-54 FACTOR"/>
    <property type="match status" value="1"/>
</dbReference>
<dbReference type="NCBIfam" id="NF009118">
    <property type="entry name" value="PRK12469.1"/>
    <property type="match status" value="1"/>
</dbReference>
<dbReference type="GO" id="GO:0016779">
    <property type="term" value="F:nucleotidyltransferase activity"/>
    <property type="evidence" value="ECO:0007669"/>
    <property type="project" value="UniProtKB-KW"/>
</dbReference>
<dbReference type="GO" id="GO:0016987">
    <property type="term" value="F:sigma factor activity"/>
    <property type="evidence" value="ECO:0007669"/>
    <property type="project" value="UniProtKB-KW"/>
</dbReference>
<feature type="domain" description="RNA polymerase sigma factor 54 DNA-binding" evidence="11">
    <location>
        <begin position="308"/>
        <end position="466"/>
    </location>
</feature>
<keyword evidence="8 10" id="KW-0238">DNA-binding</keyword>
<evidence type="ECO:0000256" key="3">
    <source>
        <dbReference type="ARBA" id="ARBA00022478"/>
    </source>
</evidence>
<dbReference type="Gene3D" id="1.10.10.1330">
    <property type="entry name" value="RNA polymerase sigma-54 factor, core-binding domain"/>
    <property type="match status" value="1"/>
</dbReference>
<evidence type="ECO:0000259" key="12">
    <source>
        <dbReference type="Pfam" id="PF04963"/>
    </source>
</evidence>
<keyword evidence="6 10" id="KW-0805">Transcription regulation</keyword>
<dbReference type="Gene3D" id="1.10.10.60">
    <property type="entry name" value="Homeodomain-like"/>
    <property type="match status" value="1"/>
</dbReference>
<dbReference type="Pfam" id="PF04552">
    <property type="entry name" value="Sigma54_DBD"/>
    <property type="match status" value="1"/>
</dbReference>
<dbReference type="AlphaFoldDB" id="A0A3E1K4Z2"/>
<proteinExistence type="inferred from homology"/>
<dbReference type="InterPro" id="IPR007634">
    <property type="entry name" value="RNA_pol_sigma_54_DNA-bd"/>
</dbReference>
<gene>
    <name evidence="13" type="ORF">DZC52_14760</name>
</gene>
<dbReference type="NCBIfam" id="NF004595">
    <property type="entry name" value="PRK05932.1-2"/>
    <property type="match status" value="1"/>
</dbReference>
<evidence type="ECO:0000313" key="13">
    <source>
        <dbReference type="EMBL" id="RFF29113.1"/>
    </source>
</evidence>
<dbReference type="GO" id="GO:0000428">
    <property type="term" value="C:DNA-directed RNA polymerase complex"/>
    <property type="evidence" value="ECO:0007669"/>
    <property type="project" value="UniProtKB-KW"/>
</dbReference>
<evidence type="ECO:0000256" key="6">
    <source>
        <dbReference type="ARBA" id="ARBA00023015"/>
    </source>
</evidence>
<dbReference type="PANTHER" id="PTHR32248">
    <property type="entry name" value="RNA POLYMERASE SIGMA-54 FACTOR"/>
    <property type="match status" value="1"/>
</dbReference>